<evidence type="ECO:0000313" key="5">
    <source>
        <dbReference type="Proteomes" id="UP000178449"/>
    </source>
</evidence>
<dbReference type="GO" id="GO:0046872">
    <property type="term" value="F:metal ion binding"/>
    <property type="evidence" value="ECO:0007669"/>
    <property type="project" value="InterPro"/>
</dbReference>
<name>A0A1F6GDL1_9PROT</name>
<dbReference type="AlphaFoldDB" id="A0A1F6GDL1"/>
<comment type="caution">
    <text evidence="4">The sequence shown here is derived from an EMBL/GenBank/DDBJ whole genome shotgun (WGS) entry which is preliminary data.</text>
</comment>
<dbReference type="Pfam" id="PF00675">
    <property type="entry name" value="Peptidase_M16"/>
    <property type="match status" value="1"/>
</dbReference>
<proteinExistence type="inferred from homology"/>
<dbReference type="InterPro" id="IPR007863">
    <property type="entry name" value="Peptidase_M16_C"/>
</dbReference>
<evidence type="ECO:0000256" key="1">
    <source>
        <dbReference type="ARBA" id="ARBA00007261"/>
    </source>
</evidence>
<dbReference type="Pfam" id="PF05193">
    <property type="entry name" value="Peptidase_M16_C"/>
    <property type="match status" value="1"/>
</dbReference>
<dbReference type="STRING" id="1817772.A2527_04680"/>
<feature type="domain" description="Peptidase M16 C-terminal" evidence="3">
    <location>
        <begin position="172"/>
        <end position="343"/>
    </location>
</feature>
<reference evidence="4 5" key="1">
    <citation type="journal article" date="2016" name="Nat. Commun.">
        <title>Thousands of microbial genomes shed light on interconnected biogeochemical processes in an aquifer system.</title>
        <authorList>
            <person name="Anantharaman K."/>
            <person name="Brown C.T."/>
            <person name="Hug L.A."/>
            <person name="Sharon I."/>
            <person name="Castelle C.J."/>
            <person name="Probst A.J."/>
            <person name="Thomas B.C."/>
            <person name="Singh A."/>
            <person name="Wilkins M.J."/>
            <person name="Karaoz U."/>
            <person name="Brodie E.L."/>
            <person name="Williams K.H."/>
            <person name="Hubbard S.S."/>
            <person name="Banfield J.F."/>
        </authorList>
    </citation>
    <scope>NUCLEOTIDE SEQUENCE [LARGE SCALE GENOMIC DNA]</scope>
</reference>
<dbReference type="Proteomes" id="UP000178449">
    <property type="component" value="Unassembled WGS sequence"/>
</dbReference>
<protein>
    <recommendedName>
        <fullName evidence="6">Peptidase M16</fullName>
    </recommendedName>
</protein>
<evidence type="ECO:0000259" key="2">
    <source>
        <dbReference type="Pfam" id="PF00675"/>
    </source>
</evidence>
<dbReference type="PANTHER" id="PTHR11851:SF49">
    <property type="entry name" value="MITOCHONDRIAL-PROCESSING PEPTIDASE SUBUNIT ALPHA"/>
    <property type="match status" value="1"/>
</dbReference>
<dbReference type="EMBL" id="MFNE01000018">
    <property type="protein sequence ID" value="OGG96198.1"/>
    <property type="molecule type" value="Genomic_DNA"/>
</dbReference>
<dbReference type="InterPro" id="IPR050361">
    <property type="entry name" value="MPP/UQCRC_Complex"/>
</dbReference>
<dbReference type="Gene3D" id="3.30.830.10">
    <property type="entry name" value="Metalloenzyme, LuxS/M16 peptidase-like"/>
    <property type="match status" value="2"/>
</dbReference>
<comment type="similarity">
    <text evidence="1">Belongs to the peptidase M16 family.</text>
</comment>
<accession>A0A1F6GDL1</accession>
<evidence type="ECO:0000313" key="4">
    <source>
        <dbReference type="EMBL" id="OGG96198.1"/>
    </source>
</evidence>
<feature type="domain" description="Peptidase M16 N-terminal" evidence="2">
    <location>
        <begin position="27"/>
        <end position="137"/>
    </location>
</feature>
<evidence type="ECO:0000259" key="3">
    <source>
        <dbReference type="Pfam" id="PF05193"/>
    </source>
</evidence>
<organism evidence="4 5">
    <name type="scientific">Candidatus Lambdaproteobacteria bacterium RIFOXYD2_FULL_50_16</name>
    <dbReference type="NCBI Taxonomy" id="1817772"/>
    <lineage>
        <taxon>Bacteria</taxon>
        <taxon>Pseudomonadati</taxon>
        <taxon>Pseudomonadota</taxon>
        <taxon>Candidatus Lambdaproteobacteria</taxon>
    </lineage>
</organism>
<dbReference type="InterPro" id="IPR011765">
    <property type="entry name" value="Pept_M16_N"/>
</dbReference>
<evidence type="ECO:0008006" key="6">
    <source>
        <dbReference type="Google" id="ProtNLM"/>
    </source>
</evidence>
<gene>
    <name evidence="4" type="ORF">A2527_04680</name>
</gene>
<dbReference type="InterPro" id="IPR011249">
    <property type="entry name" value="Metalloenz_LuxS/M16"/>
</dbReference>
<sequence>MNSNLDRQILDLPGGLKLYALRQEGIKTLTLHAWVRVGSLFETPEVSGISHFLEHMLFRGNQKLGDSLALSLAMEELGGEINAATGIDQTEYWLECHQSYLEEAIRRFSQFLRYPLFEQIDTEKKIILEEIKADFNEQGHLIDGDQVSAQLLWPDSTMGLPISGTNQSLKSLGLEELKYWYQTHYTSANLILGISGDFEPIEAQRLFAEEMTGLSRGKRNSLPLPKAKLGDQICWVTDGDSQYSLHWTFLLEKLDPQIRLITQLISRLLDDGASSRLQRIVREEKGLVYDIRAQAGFYPGGAYLCLMSQVGPTSLTELTATLADLFKEILAHGFTQAELDLCKLRFQTALDCYLDSAEGRLHELVAPDLFPCYLTVDEISAALHCVDLAQVNELCRQYLTSANRAFVFIGPEPKKLEAQVRAHLGAWYSKN</sequence>
<dbReference type="SUPFAM" id="SSF63411">
    <property type="entry name" value="LuxS/MPP-like metallohydrolase"/>
    <property type="match status" value="2"/>
</dbReference>
<dbReference type="PANTHER" id="PTHR11851">
    <property type="entry name" value="METALLOPROTEASE"/>
    <property type="match status" value="1"/>
</dbReference>